<dbReference type="GO" id="GO:0005739">
    <property type="term" value="C:mitochondrion"/>
    <property type="evidence" value="ECO:0007669"/>
    <property type="project" value="UniProtKB-SubCell"/>
</dbReference>
<evidence type="ECO:0000256" key="7">
    <source>
        <dbReference type="ARBA" id="ARBA00023034"/>
    </source>
</evidence>
<dbReference type="GO" id="GO:0005794">
    <property type="term" value="C:Golgi apparatus"/>
    <property type="evidence" value="ECO:0007669"/>
    <property type="project" value="UniProtKB-SubCell"/>
</dbReference>
<evidence type="ECO:0000256" key="4">
    <source>
        <dbReference type="ARBA" id="ARBA00004555"/>
    </source>
</evidence>
<sequence>MYKESSLSGVNVVLVLAYGSLVFVLLFIFLKRQIMRFLMASHGIPDMPVGHNAPKELREKIESLLFKEYYRRREPRLLSNDDVRLQHRGLNSCNYLYRMQVLDIIKDADIVRSTDLSCSHSTRTGSCYRNWLLVQRNSPTQIQSSLIDRLLEGYHNARYGTGVFGEAEFLKYKEDLAELAASIKVHFSTLRTEQRQKPQ</sequence>
<evidence type="ECO:0000313" key="11">
    <source>
        <dbReference type="EMBL" id="TSK17890.1"/>
    </source>
</evidence>
<evidence type="ECO:0000256" key="9">
    <source>
        <dbReference type="ARBA" id="ARBA00023136"/>
    </source>
</evidence>
<dbReference type="GO" id="GO:0016020">
    <property type="term" value="C:membrane"/>
    <property type="evidence" value="ECO:0007669"/>
    <property type="project" value="UniProtKB-SubCell"/>
</dbReference>
<evidence type="ECO:0000256" key="3">
    <source>
        <dbReference type="ARBA" id="ARBA00004173"/>
    </source>
</evidence>
<dbReference type="GO" id="GO:0006909">
    <property type="term" value="P:phagocytosis"/>
    <property type="evidence" value="ECO:0007669"/>
    <property type="project" value="TreeGrafter"/>
</dbReference>
<evidence type="ECO:0000256" key="5">
    <source>
        <dbReference type="ARBA" id="ARBA00022692"/>
    </source>
</evidence>
<dbReference type="AlphaFoldDB" id="A0A556TKM9"/>
<gene>
    <name evidence="11" type="ORF">Baya_1270</name>
</gene>
<dbReference type="PANTHER" id="PTHR21425:SF2">
    <property type="entry name" value="PROTEIN C1ORF43"/>
    <property type="match status" value="1"/>
</dbReference>
<dbReference type="InterPro" id="IPR010876">
    <property type="entry name" value="C1orf43"/>
</dbReference>
<comment type="subcellular location">
    <subcellularLocation>
        <location evidence="4">Golgi apparatus</location>
    </subcellularLocation>
    <subcellularLocation>
        <location evidence="2">Membrane</location>
        <topology evidence="2">Single-pass membrane protein</topology>
    </subcellularLocation>
    <subcellularLocation>
        <location evidence="3">Mitochondrion</location>
    </subcellularLocation>
</comment>
<proteinExistence type="predicted"/>
<evidence type="ECO:0000256" key="6">
    <source>
        <dbReference type="ARBA" id="ARBA00022989"/>
    </source>
</evidence>
<accession>A0A556TKM9</accession>
<dbReference type="PANTHER" id="PTHR21425">
    <property type="entry name" value="NICE-3"/>
    <property type="match status" value="1"/>
</dbReference>
<protein>
    <submittedName>
        <fullName evidence="11">Uncharacterized protein</fullName>
    </submittedName>
</protein>
<feature type="transmembrane region" description="Helical" evidence="10">
    <location>
        <begin position="12"/>
        <end position="30"/>
    </location>
</feature>
<evidence type="ECO:0000256" key="1">
    <source>
        <dbReference type="ARBA" id="ARBA00002620"/>
    </source>
</evidence>
<keyword evidence="8" id="KW-0496">Mitochondrion</keyword>
<reference evidence="11 12" key="1">
    <citation type="journal article" date="2019" name="Genome Biol. Evol.">
        <title>Whole-Genome Sequencing of the Giant Devil Catfish, Bagarius yarrelli.</title>
        <authorList>
            <person name="Jiang W."/>
            <person name="Lv Y."/>
            <person name="Cheng L."/>
            <person name="Yang K."/>
            <person name="Chao B."/>
            <person name="Wang X."/>
            <person name="Li Y."/>
            <person name="Pan X."/>
            <person name="You X."/>
            <person name="Zhang Y."/>
            <person name="Yang J."/>
            <person name="Li J."/>
            <person name="Zhang X."/>
            <person name="Liu S."/>
            <person name="Sun C."/>
            <person name="Yang J."/>
            <person name="Shi Q."/>
        </authorList>
    </citation>
    <scope>NUCLEOTIDE SEQUENCE [LARGE SCALE GENOMIC DNA]</scope>
    <source>
        <strain evidence="11">JWS20170419001</strain>
        <tissue evidence="11">Muscle</tissue>
    </source>
</reference>
<dbReference type="EMBL" id="VCAZ01000004">
    <property type="protein sequence ID" value="TSK17890.1"/>
    <property type="molecule type" value="Genomic_DNA"/>
</dbReference>
<evidence type="ECO:0000256" key="8">
    <source>
        <dbReference type="ARBA" id="ARBA00023128"/>
    </source>
</evidence>
<evidence type="ECO:0000313" key="12">
    <source>
        <dbReference type="Proteomes" id="UP000319801"/>
    </source>
</evidence>
<keyword evidence="7" id="KW-0333">Golgi apparatus</keyword>
<dbReference type="OrthoDB" id="5960253at2759"/>
<evidence type="ECO:0000256" key="2">
    <source>
        <dbReference type="ARBA" id="ARBA00004167"/>
    </source>
</evidence>
<dbReference type="Pfam" id="PF07406">
    <property type="entry name" value="NICE-3"/>
    <property type="match status" value="1"/>
</dbReference>
<keyword evidence="5 10" id="KW-0812">Transmembrane</keyword>
<comment type="caution">
    <text evidence="11">The sequence shown here is derived from an EMBL/GenBank/DDBJ whole genome shotgun (WGS) entry which is preliminary data.</text>
</comment>
<keyword evidence="9 10" id="KW-0472">Membrane</keyword>
<keyword evidence="12" id="KW-1185">Reference proteome</keyword>
<keyword evidence="6 10" id="KW-1133">Transmembrane helix</keyword>
<organism evidence="11 12">
    <name type="scientific">Bagarius yarrelli</name>
    <name type="common">Goonch</name>
    <name type="synonym">Bagrus yarrelli</name>
    <dbReference type="NCBI Taxonomy" id="175774"/>
    <lineage>
        <taxon>Eukaryota</taxon>
        <taxon>Metazoa</taxon>
        <taxon>Chordata</taxon>
        <taxon>Craniata</taxon>
        <taxon>Vertebrata</taxon>
        <taxon>Euteleostomi</taxon>
        <taxon>Actinopterygii</taxon>
        <taxon>Neopterygii</taxon>
        <taxon>Teleostei</taxon>
        <taxon>Ostariophysi</taxon>
        <taxon>Siluriformes</taxon>
        <taxon>Sisoridae</taxon>
        <taxon>Sisorinae</taxon>
        <taxon>Bagarius</taxon>
    </lineage>
</organism>
<name>A0A556TKM9_BAGYA</name>
<evidence type="ECO:0000256" key="10">
    <source>
        <dbReference type="SAM" id="Phobius"/>
    </source>
</evidence>
<dbReference type="Proteomes" id="UP000319801">
    <property type="component" value="Unassembled WGS sequence"/>
</dbReference>
<comment type="function">
    <text evidence="1">General regulator of phagocytosis. Required to uptake Gram negative bacterium by macrophages.</text>
</comment>